<protein>
    <submittedName>
        <fullName evidence="2">DM13 domain-containing protein</fullName>
    </submittedName>
</protein>
<sequence length="145" mass="16305">MKLFWLILVAFVFVGLNAFSIQSGADVDAPPRYKKYPLQLKDGADYDQPSPHKGLRIDLFPPGSVVPFQYPKNFNPRFAHSHVALNTKDKFNTESAKDMSHLPGTTEAVPRNKIIISFLSNEVDSIPDVEDIFNDPVYTATIKRP</sequence>
<dbReference type="Proteomes" id="UP000095286">
    <property type="component" value="Unplaced"/>
</dbReference>
<evidence type="ECO:0000313" key="1">
    <source>
        <dbReference type="Proteomes" id="UP000095286"/>
    </source>
</evidence>
<organism evidence="1 2">
    <name type="scientific">Rhabditophanes sp. KR3021</name>
    <dbReference type="NCBI Taxonomy" id="114890"/>
    <lineage>
        <taxon>Eukaryota</taxon>
        <taxon>Metazoa</taxon>
        <taxon>Ecdysozoa</taxon>
        <taxon>Nematoda</taxon>
        <taxon>Chromadorea</taxon>
        <taxon>Rhabditida</taxon>
        <taxon>Tylenchina</taxon>
        <taxon>Panagrolaimomorpha</taxon>
        <taxon>Strongyloidoidea</taxon>
        <taxon>Alloionematidae</taxon>
        <taxon>Rhabditophanes</taxon>
    </lineage>
</organism>
<accession>A0AC35U1H6</accession>
<dbReference type="WBParaSite" id="RSKR_0000631000.1">
    <property type="protein sequence ID" value="RSKR_0000631000.1"/>
    <property type="gene ID" value="RSKR_0000631000"/>
</dbReference>
<proteinExistence type="predicted"/>
<name>A0AC35U1H6_9BILA</name>
<reference evidence="2" key="1">
    <citation type="submission" date="2016-11" db="UniProtKB">
        <authorList>
            <consortium name="WormBaseParasite"/>
        </authorList>
    </citation>
    <scope>IDENTIFICATION</scope>
    <source>
        <strain evidence="2">KR3021</strain>
    </source>
</reference>
<evidence type="ECO:0000313" key="2">
    <source>
        <dbReference type="WBParaSite" id="RSKR_0000631000.1"/>
    </source>
</evidence>